<dbReference type="EMBL" id="KF602051">
    <property type="protein sequence ID" value="AHE40146.1"/>
    <property type="molecule type" value="Genomic_DNA"/>
</dbReference>
<organism evidence="2">
    <name type="scientific">Streptomyces sp. F12</name>
    <dbReference type="NCBI Taxonomy" id="1436084"/>
    <lineage>
        <taxon>Bacteria</taxon>
        <taxon>Bacillati</taxon>
        <taxon>Actinomycetota</taxon>
        <taxon>Actinomycetes</taxon>
        <taxon>Kitasatosporales</taxon>
        <taxon>Streptomycetaceae</taxon>
        <taxon>Streptomyces</taxon>
    </lineage>
</organism>
<feature type="compositionally biased region" description="Basic residues" evidence="1">
    <location>
        <begin position="1"/>
        <end position="10"/>
    </location>
</feature>
<geneLocation type="plasmid" evidence="2">
    <name>pFRL6</name>
</geneLocation>
<dbReference type="RefSeq" id="WP_024127410.1">
    <property type="nucleotide sequence ID" value="NC_023286.1"/>
</dbReference>
<accession>V9Z9P1</accession>
<reference evidence="2" key="1">
    <citation type="submission" date="2013-09" db="EMBL/GenBank/DDBJ databases">
        <title>Complete nucleotide sequence of Streptomyces linear plasmid pFRL6.</title>
        <authorList>
            <person name="Chen Z."/>
            <person name="Fang P."/>
            <person name="Qin Z."/>
        </authorList>
    </citation>
    <scope>NUCLEOTIDE SEQUENCE</scope>
    <source>
        <plasmid evidence="2">pFRL6</plasmid>
    </source>
</reference>
<evidence type="ECO:0000313" key="2">
    <source>
        <dbReference type="EMBL" id="AHE40146.1"/>
    </source>
</evidence>
<proteinExistence type="predicted"/>
<feature type="region of interest" description="Disordered" evidence="1">
    <location>
        <begin position="1"/>
        <end position="30"/>
    </location>
</feature>
<name>V9Z9P1_9ACTN</name>
<dbReference type="AlphaFoldDB" id="V9Z9P1"/>
<keyword evidence="2" id="KW-0614">Plasmid</keyword>
<evidence type="ECO:0000256" key="1">
    <source>
        <dbReference type="SAM" id="MobiDB-lite"/>
    </source>
</evidence>
<feature type="compositionally biased region" description="Basic and acidic residues" evidence="1">
    <location>
        <begin position="14"/>
        <end position="27"/>
    </location>
</feature>
<gene>
    <name evidence="2" type="ORF">pFRL6_59</name>
</gene>
<protein>
    <submittedName>
        <fullName evidence="2">Uncharacterized protein</fullName>
    </submittedName>
</protein>
<sequence length="76" mass="8253">MSQSLRHRAAAKPVHSDGEPCTHRKGEPCPGRQYRAVCKRPGCSFDEQQTIKAALEYVRDTSSCPLIASPASQPSA</sequence>